<dbReference type="RefSeq" id="WP_066726165.1">
    <property type="nucleotide sequence ID" value="NZ_JBHSLU010000022.1"/>
</dbReference>
<name>A0ABW0P4X2_9HYPH</name>
<dbReference type="EMBL" id="JBHSLU010000022">
    <property type="protein sequence ID" value="MFC5505854.1"/>
    <property type="molecule type" value="Genomic_DNA"/>
</dbReference>
<reference evidence="2" key="1">
    <citation type="journal article" date="2019" name="Int. J. Syst. Evol. Microbiol.">
        <title>The Global Catalogue of Microorganisms (GCM) 10K type strain sequencing project: providing services to taxonomists for standard genome sequencing and annotation.</title>
        <authorList>
            <consortium name="The Broad Institute Genomics Platform"/>
            <consortium name="The Broad Institute Genome Sequencing Center for Infectious Disease"/>
            <person name="Wu L."/>
            <person name="Ma J."/>
        </authorList>
    </citation>
    <scope>NUCLEOTIDE SEQUENCE [LARGE SCALE GENOMIC DNA]</scope>
    <source>
        <strain evidence="2">CCUG 43117</strain>
    </source>
</reference>
<accession>A0ABW0P4X2</accession>
<organism evidence="1 2">
    <name type="scientific">Bosea massiliensis</name>
    <dbReference type="NCBI Taxonomy" id="151419"/>
    <lineage>
        <taxon>Bacteria</taxon>
        <taxon>Pseudomonadati</taxon>
        <taxon>Pseudomonadota</taxon>
        <taxon>Alphaproteobacteria</taxon>
        <taxon>Hyphomicrobiales</taxon>
        <taxon>Boseaceae</taxon>
        <taxon>Bosea</taxon>
    </lineage>
</organism>
<sequence>MQNAAFEPPSDSEVERRIMILANDLAIPAWARVEQAYAKGATFAEAKQAVLEAELARLSGTTDDAILDRLIQLIMQTPPSALRPAARQRHRKVVLERLMAPYRESGGAEPGAFALFLYRSFGIVPAPLKAFWLARGERLQRVL</sequence>
<protein>
    <submittedName>
        <fullName evidence="1">Uncharacterized protein</fullName>
    </submittedName>
</protein>
<proteinExistence type="predicted"/>
<evidence type="ECO:0000313" key="2">
    <source>
        <dbReference type="Proteomes" id="UP001596060"/>
    </source>
</evidence>
<keyword evidence="2" id="KW-1185">Reference proteome</keyword>
<comment type="caution">
    <text evidence="1">The sequence shown here is derived from an EMBL/GenBank/DDBJ whole genome shotgun (WGS) entry which is preliminary data.</text>
</comment>
<evidence type="ECO:0000313" key="1">
    <source>
        <dbReference type="EMBL" id="MFC5505854.1"/>
    </source>
</evidence>
<gene>
    <name evidence="1" type="ORF">ACFPN9_11335</name>
</gene>
<dbReference type="Proteomes" id="UP001596060">
    <property type="component" value="Unassembled WGS sequence"/>
</dbReference>